<evidence type="ECO:0000313" key="2">
    <source>
        <dbReference type="EMBL" id="CAC5341586.1"/>
    </source>
</evidence>
<keyword evidence="3" id="KW-1185">Reference proteome</keyword>
<feature type="compositionally biased region" description="Polar residues" evidence="1">
    <location>
        <begin position="307"/>
        <end position="317"/>
    </location>
</feature>
<feature type="compositionally biased region" description="Polar residues" evidence="1">
    <location>
        <begin position="380"/>
        <end position="390"/>
    </location>
</feature>
<reference evidence="2" key="1">
    <citation type="submission" date="2020-05" db="EMBL/GenBank/DDBJ databases">
        <authorList>
            <consortium name="Genoscope - CEA"/>
            <person name="William W."/>
        </authorList>
    </citation>
    <scope>NUCLEOTIDE SEQUENCE [LARGE SCALE GENOMIC DNA]</scope>
    <source>
        <strain evidence="2">PCC 7821</strain>
    </source>
</reference>
<name>A0A6J7ZHD3_PLARU</name>
<feature type="compositionally biased region" description="Basic and acidic residues" evidence="1">
    <location>
        <begin position="291"/>
        <end position="303"/>
    </location>
</feature>
<sequence length="440" mass="48532">MRRIRIFALGIVSFFAVLMGTLLAPGTFVNRALSAALCTVFSFSSTVCTVNLAKSSDRVVAATPPAVERNISDWLVQRDPGEFDDAPSVPAGSNPQAPPFPQDPGPNQPLRPDFDNPGSGQPNPLQSDKESLAGIWLYSIYGSSSESELAYVAPVEITESNGQFTISTCETNCGQLQTSTKFPTENFLTETYEDIIITWVGSQDRQTRWAIILDQKNGDEIYVLMEKMNSSLSLYNSKNLKNRQNYNSPIVVSMTKKESFLPLLTENPFRPEYNNREYFESEKKLREFIKNSKKDSFGRRDIAPEPVNSQPPATNQAPTTNRPSTNQPPTTNRPPIPRTPGYEGQGLTNEQLNRQPPSTNQPPTTNRPPIPRTPGYEGQGLTNEQISRSQPVRQWGGTANLSKYKEKLARIADKLGKVGGAIGKVAGIIGNAYTIDISKI</sequence>
<feature type="compositionally biased region" description="Low complexity" evidence="1">
    <location>
        <begin position="353"/>
        <end position="364"/>
    </location>
</feature>
<dbReference type="EMBL" id="CZCZ02000008">
    <property type="protein sequence ID" value="CAC5341586.1"/>
    <property type="molecule type" value="Genomic_DNA"/>
</dbReference>
<comment type="caution">
    <text evidence="2">The sequence shown here is derived from an EMBL/GenBank/DDBJ whole genome shotgun (WGS) entry which is preliminary data.</text>
</comment>
<accession>A0A6J7ZHD3</accession>
<feature type="region of interest" description="Disordered" evidence="1">
    <location>
        <begin position="291"/>
        <end position="390"/>
    </location>
</feature>
<proteinExistence type="predicted"/>
<dbReference type="RefSeq" id="WP_026798696.1">
    <property type="nucleotide sequence ID" value="NZ_LR812491.1"/>
</dbReference>
<protein>
    <submittedName>
        <fullName evidence="2">Uncharacterized protein</fullName>
    </submittedName>
</protein>
<feature type="region of interest" description="Disordered" evidence="1">
    <location>
        <begin position="82"/>
        <end position="126"/>
    </location>
</feature>
<organism evidence="2 3">
    <name type="scientific">Planktothrix rubescens CCAP 1459/22</name>
    <dbReference type="NCBI Taxonomy" id="329571"/>
    <lineage>
        <taxon>Bacteria</taxon>
        <taxon>Bacillati</taxon>
        <taxon>Cyanobacteriota</taxon>
        <taxon>Cyanophyceae</taxon>
        <taxon>Oscillatoriophycideae</taxon>
        <taxon>Oscillatoriales</taxon>
        <taxon>Microcoleaceae</taxon>
        <taxon>Planktothrix</taxon>
    </lineage>
</organism>
<evidence type="ECO:0000256" key="1">
    <source>
        <dbReference type="SAM" id="MobiDB-lite"/>
    </source>
</evidence>
<dbReference type="AlphaFoldDB" id="A0A6J7ZHD3"/>
<feature type="compositionally biased region" description="Pro residues" evidence="1">
    <location>
        <begin position="96"/>
        <end position="109"/>
    </location>
</feature>
<gene>
    <name evidence="2" type="ORF">PLAN_130132</name>
</gene>
<evidence type="ECO:0000313" key="3">
    <source>
        <dbReference type="Proteomes" id="UP000196521"/>
    </source>
</evidence>
<dbReference type="Proteomes" id="UP000196521">
    <property type="component" value="Unassembled WGS sequence"/>
</dbReference>
<feature type="compositionally biased region" description="Low complexity" evidence="1">
    <location>
        <begin position="318"/>
        <end position="330"/>
    </location>
</feature>